<keyword evidence="3" id="KW-1185">Reference proteome</keyword>
<feature type="compositionally biased region" description="Polar residues" evidence="1">
    <location>
        <begin position="84"/>
        <end position="94"/>
    </location>
</feature>
<gene>
    <name evidence="2" type="ORF">V6N12_065324</name>
</gene>
<evidence type="ECO:0000313" key="2">
    <source>
        <dbReference type="EMBL" id="KAK8596845.1"/>
    </source>
</evidence>
<dbReference type="Proteomes" id="UP001472677">
    <property type="component" value="Unassembled WGS sequence"/>
</dbReference>
<organism evidence="2 3">
    <name type="scientific">Hibiscus sabdariffa</name>
    <name type="common">roselle</name>
    <dbReference type="NCBI Taxonomy" id="183260"/>
    <lineage>
        <taxon>Eukaryota</taxon>
        <taxon>Viridiplantae</taxon>
        <taxon>Streptophyta</taxon>
        <taxon>Embryophyta</taxon>
        <taxon>Tracheophyta</taxon>
        <taxon>Spermatophyta</taxon>
        <taxon>Magnoliopsida</taxon>
        <taxon>eudicotyledons</taxon>
        <taxon>Gunneridae</taxon>
        <taxon>Pentapetalae</taxon>
        <taxon>rosids</taxon>
        <taxon>malvids</taxon>
        <taxon>Malvales</taxon>
        <taxon>Malvaceae</taxon>
        <taxon>Malvoideae</taxon>
        <taxon>Hibiscus</taxon>
    </lineage>
</organism>
<evidence type="ECO:0000313" key="3">
    <source>
        <dbReference type="Proteomes" id="UP001472677"/>
    </source>
</evidence>
<name>A0ABR2G8E5_9ROSI</name>
<proteinExistence type="predicted"/>
<feature type="region of interest" description="Disordered" evidence="1">
    <location>
        <begin position="79"/>
        <end position="106"/>
    </location>
</feature>
<sequence length="106" mass="11517">MNISGYYSLLVPLGRTVPEQKSYCGIPQDKSDNIMSFRFNACNNVAEYKALITVLDLALKLGVKNVSLHLLLTSHKTSHGRIQGQGSHTPTISPNGDLFNGKTVDG</sequence>
<protein>
    <submittedName>
        <fullName evidence="2">Uncharacterized protein</fullName>
    </submittedName>
</protein>
<accession>A0ABR2G8E5</accession>
<reference evidence="2 3" key="1">
    <citation type="journal article" date="2024" name="G3 (Bethesda)">
        <title>Genome assembly of Hibiscus sabdariffa L. provides insights into metabolisms of medicinal natural products.</title>
        <authorList>
            <person name="Kim T."/>
        </authorList>
    </citation>
    <scope>NUCLEOTIDE SEQUENCE [LARGE SCALE GENOMIC DNA]</scope>
    <source>
        <strain evidence="2">TK-2024</strain>
        <tissue evidence="2">Old leaves</tissue>
    </source>
</reference>
<dbReference type="EMBL" id="JBBPBM010000002">
    <property type="protein sequence ID" value="KAK8596845.1"/>
    <property type="molecule type" value="Genomic_DNA"/>
</dbReference>
<evidence type="ECO:0000256" key="1">
    <source>
        <dbReference type="SAM" id="MobiDB-lite"/>
    </source>
</evidence>
<comment type="caution">
    <text evidence="2">The sequence shown here is derived from an EMBL/GenBank/DDBJ whole genome shotgun (WGS) entry which is preliminary data.</text>
</comment>